<proteinExistence type="predicted"/>
<gene>
    <name evidence="1" type="ORF">HPB49_013379</name>
</gene>
<comment type="caution">
    <text evidence="1">The sequence shown here is derived from an EMBL/GenBank/DDBJ whole genome shotgun (WGS) entry which is preliminary data.</text>
</comment>
<name>A0ACB8C3U4_DERSI</name>
<dbReference type="Proteomes" id="UP000821865">
    <property type="component" value="Chromosome 9"/>
</dbReference>
<evidence type="ECO:0000313" key="2">
    <source>
        <dbReference type="Proteomes" id="UP000821865"/>
    </source>
</evidence>
<organism evidence="1 2">
    <name type="scientific">Dermacentor silvarum</name>
    <name type="common">Tick</name>
    <dbReference type="NCBI Taxonomy" id="543639"/>
    <lineage>
        <taxon>Eukaryota</taxon>
        <taxon>Metazoa</taxon>
        <taxon>Ecdysozoa</taxon>
        <taxon>Arthropoda</taxon>
        <taxon>Chelicerata</taxon>
        <taxon>Arachnida</taxon>
        <taxon>Acari</taxon>
        <taxon>Parasitiformes</taxon>
        <taxon>Ixodida</taxon>
        <taxon>Ixodoidea</taxon>
        <taxon>Ixodidae</taxon>
        <taxon>Rhipicephalinae</taxon>
        <taxon>Dermacentor</taxon>
    </lineage>
</organism>
<evidence type="ECO:0000313" key="1">
    <source>
        <dbReference type="EMBL" id="KAH7933527.1"/>
    </source>
</evidence>
<keyword evidence="2" id="KW-1185">Reference proteome</keyword>
<sequence length="198" mass="23056">MHGSYRKHASSQRVFRKQWLDDLKLQDSIAPSENSSQHSTCKYCSCKGRAHYTDLIKDSETRKHRNAFTPGNQLRLKDTIAHHLTADAEQKQWALKISLFTACHIAINSVDEVIPWYRQDCIDRNVSQYKALRLHFATISDINYNVSLLRDMYEDERNLANLTFLAPILANLKRVNRLFQGRYVNPIGVFEELEKAFK</sequence>
<dbReference type="EMBL" id="CM023478">
    <property type="protein sequence ID" value="KAH7933527.1"/>
    <property type="molecule type" value="Genomic_DNA"/>
</dbReference>
<protein>
    <submittedName>
        <fullName evidence="1">Uncharacterized protein</fullName>
    </submittedName>
</protein>
<accession>A0ACB8C3U4</accession>
<reference evidence="1" key="1">
    <citation type="submission" date="2020-05" db="EMBL/GenBank/DDBJ databases">
        <title>Large-scale comparative analyses of tick genomes elucidate their genetic diversity and vector capacities.</title>
        <authorList>
            <person name="Jia N."/>
            <person name="Wang J."/>
            <person name="Shi W."/>
            <person name="Du L."/>
            <person name="Sun Y."/>
            <person name="Zhan W."/>
            <person name="Jiang J."/>
            <person name="Wang Q."/>
            <person name="Zhang B."/>
            <person name="Ji P."/>
            <person name="Sakyi L.B."/>
            <person name="Cui X."/>
            <person name="Yuan T."/>
            <person name="Jiang B."/>
            <person name="Yang W."/>
            <person name="Lam T.T.-Y."/>
            <person name="Chang Q."/>
            <person name="Ding S."/>
            <person name="Wang X."/>
            <person name="Zhu J."/>
            <person name="Ruan X."/>
            <person name="Zhao L."/>
            <person name="Wei J."/>
            <person name="Que T."/>
            <person name="Du C."/>
            <person name="Cheng J."/>
            <person name="Dai P."/>
            <person name="Han X."/>
            <person name="Huang E."/>
            <person name="Gao Y."/>
            <person name="Liu J."/>
            <person name="Shao H."/>
            <person name="Ye R."/>
            <person name="Li L."/>
            <person name="Wei W."/>
            <person name="Wang X."/>
            <person name="Wang C."/>
            <person name="Yang T."/>
            <person name="Huo Q."/>
            <person name="Li W."/>
            <person name="Guo W."/>
            <person name="Chen H."/>
            <person name="Zhou L."/>
            <person name="Ni X."/>
            <person name="Tian J."/>
            <person name="Zhou Y."/>
            <person name="Sheng Y."/>
            <person name="Liu T."/>
            <person name="Pan Y."/>
            <person name="Xia L."/>
            <person name="Li J."/>
            <person name="Zhao F."/>
            <person name="Cao W."/>
        </authorList>
    </citation>
    <scope>NUCLEOTIDE SEQUENCE</scope>
    <source>
        <strain evidence="1">Dsil-2018</strain>
    </source>
</reference>